<evidence type="ECO:0000259" key="4">
    <source>
        <dbReference type="PROSITE" id="PS51184"/>
    </source>
</evidence>
<dbReference type="AlphaFoldDB" id="A0A6C0AR25"/>
<reference evidence="5" key="1">
    <citation type="journal article" date="2020" name="Nature">
        <title>Giant virus diversity and host interactions through global metagenomics.</title>
        <authorList>
            <person name="Schulz F."/>
            <person name="Roux S."/>
            <person name="Paez-Espino D."/>
            <person name="Jungbluth S."/>
            <person name="Walsh D.A."/>
            <person name="Denef V.J."/>
            <person name="McMahon K.D."/>
            <person name="Konstantinidis K.T."/>
            <person name="Eloe-Fadrosh E.A."/>
            <person name="Kyrpides N.C."/>
            <person name="Woyke T."/>
        </authorList>
    </citation>
    <scope>NUCLEOTIDE SEQUENCE</scope>
    <source>
        <strain evidence="5">GVMAG-S-1101165-79</strain>
    </source>
</reference>
<accession>A0A6C0AR25</accession>
<dbReference type="GO" id="GO:0005737">
    <property type="term" value="C:cytoplasm"/>
    <property type="evidence" value="ECO:0007669"/>
    <property type="project" value="UniProtKB-SubCell"/>
</dbReference>
<keyword evidence="2" id="KW-0963">Cytoplasm</keyword>
<organism evidence="5">
    <name type="scientific">viral metagenome</name>
    <dbReference type="NCBI Taxonomy" id="1070528"/>
    <lineage>
        <taxon>unclassified sequences</taxon>
        <taxon>metagenomes</taxon>
        <taxon>organismal metagenomes</taxon>
    </lineage>
</organism>
<dbReference type="SUPFAM" id="SSF51197">
    <property type="entry name" value="Clavaminate synthase-like"/>
    <property type="match status" value="1"/>
</dbReference>
<protein>
    <recommendedName>
        <fullName evidence="4">JmjC domain-containing protein</fullName>
    </recommendedName>
</protein>
<dbReference type="PANTHER" id="PTHR12461">
    <property type="entry name" value="HYPOXIA-INDUCIBLE FACTOR 1 ALPHA INHIBITOR-RELATED"/>
    <property type="match status" value="1"/>
</dbReference>
<dbReference type="PROSITE" id="PS51184">
    <property type="entry name" value="JMJC"/>
    <property type="match status" value="1"/>
</dbReference>
<evidence type="ECO:0000256" key="2">
    <source>
        <dbReference type="ARBA" id="ARBA00022490"/>
    </source>
</evidence>
<feature type="domain" description="JmjC" evidence="4">
    <location>
        <begin position="113"/>
        <end position="278"/>
    </location>
</feature>
<dbReference type="Pfam" id="PF13621">
    <property type="entry name" value="Cupin_8"/>
    <property type="match status" value="1"/>
</dbReference>
<dbReference type="InterPro" id="IPR041667">
    <property type="entry name" value="Cupin_8"/>
</dbReference>
<dbReference type="PANTHER" id="PTHR12461:SF43">
    <property type="entry name" value="HSPB1-ASSOCIATED PROTEIN 1"/>
    <property type="match status" value="1"/>
</dbReference>
<evidence type="ECO:0000313" key="5">
    <source>
        <dbReference type="EMBL" id="QHS82208.1"/>
    </source>
</evidence>
<sequence>MKIIFGFFIFCLVLFIYLHVQFHLKTSQDLEMYEVDQPSKDRLEEICDIRQPVLFDFDCEKIVNSSNKQFISDNYSAFEVKIRNIKEQDENSELYVPLPLHAAVKLFDEDKSSTYLSENNSDFLEETGVIKNLKYNDEFLRPYMVSNCNYDVMMGSKGACSPFRYELNYRNFLLLTQGTAQIKLAPPHSIKYLYPNYDYENFEFKSPVNPWSPQTKFQADFDKIKCLEFTLTPGKTFYIPAYWWYSIKFNNDTSISVFRYRTYMNNIAITPCIAMHALQIQNVKRNTVKKASIQELNNEIKENNIQVPDTTPEITNPSSTKNIVHSVNDILPEPVSLSNNIGSELN</sequence>
<comment type="function">
    <text evidence="3">May play a role in cellular stress response.</text>
</comment>
<name>A0A6C0AR25_9ZZZZ</name>
<dbReference type="Gene3D" id="2.60.120.650">
    <property type="entry name" value="Cupin"/>
    <property type="match status" value="1"/>
</dbReference>
<dbReference type="SMART" id="SM00558">
    <property type="entry name" value="JmjC"/>
    <property type="match status" value="1"/>
</dbReference>
<evidence type="ECO:0000256" key="1">
    <source>
        <dbReference type="ARBA" id="ARBA00004496"/>
    </source>
</evidence>
<evidence type="ECO:0000256" key="3">
    <source>
        <dbReference type="ARBA" id="ARBA00037342"/>
    </source>
</evidence>
<dbReference type="InterPro" id="IPR003347">
    <property type="entry name" value="JmjC_dom"/>
</dbReference>
<proteinExistence type="predicted"/>
<dbReference type="EMBL" id="MN740763">
    <property type="protein sequence ID" value="QHS82208.1"/>
    <property type="molecule type" value="Genomic_DNA"/>
</dbReference>
<comment type="subcellular location">
    <subcellularLocation>
        <location evidence="1">Cytoplasm</location>
    </subcellularLocation>
</comment>